<dbReference type="RefSeq" id="WP_163287145.1">
    <property type="nucleotide sequence ID" value="NZ_JAAGVY010000070.1"/>
</dbReference>
<protein>
    <submittedName>
        <fullName evidence="10">DEAD/DEAH box helicase</fullName>
    </submittedName>
</protein>
<dbReference type="InterPro" id="IPR050079">
    <property type="entry name" value="DEAD_box_RNA_helicase"/>
</dbReference>
<evidence type="ECO:0000256" key="6">
    <source>
        <dbReference type="RuleBase" id="RU000492"/>
    </source>
</evidence>
<dbReference type="Gene3D" id="3.40.50.300">
    <property type="entry name" value="P-loop containing nucleotide triphosphate hydrolases"/>
    <property type="match status" value="2"/>
</dbReference>
<feature type="domain" description="Helicase ATP-binding" evidence="8">
    <location>
        <begin position="34"/>
        <end position="205"/>
    </location>
</feature>
<evidence type="ECO:0000259" key="9">
    <source>
        <dbReference type="PROSITE" id="PS51194"/>
    </source>
</evidence>
<dbReference type="SMART" id="SM00487">
    <property type="entry name" value="DEXDc"/>
    <property type="match status" value="1"/>
</dbReference>
<dbReference type="PANTHER" id="PTHR47959:SF13">
    <property type="entry name" value="ATP-DEPENDENT RNA HELICASE RHLE"/>
    <property type="match status" value="1"/>
</dbReference>
<evidence type="ECO:0000256" key="3">
    <source>
        <dbReference type="ARBA" id="ARBA00022806"/>
    </source>
</evidence>
<dbReference type="Proteomes" id="UP000486602">
    <property type="component" value="Unassembled WGS sequence"/>
</dbReference>
<dbReference type="GO" id="GO:0005524">
    <property type="term" value="F:ATP binding"/>
    <property type="evidence" value="ECO:0007669"/>
    <property type="project" value="UniProtKB-KW"/>
</dbReference>
<keyword evidence="1 6" id="KW-0547">Nucleotide-binding</keyword>
<evidence type="ECO:0000256" key="7">
    <source>
        <dbReference type="SAM" id="MobiDB-lite"/>
    </source>
</evidence>
<feature type="compositionally biased region" description="Basic residues" evidence="7">
    <location>
        <begin position="411"/>
        <end position="433"/>
    </location>
</feature>
<evidence type="ECO:0000313" key="10">
    <source>
        <dbReference type="EMBL" id="NEN25696.1"/>
    </source>
</evidence>
<dbReference type="AlphaFoldDB" id="A0A7K3WW03"/>
<evidence type="ECO:0000256" key="5">
    <source>
        <dbReference type="ARBA" id="ARBA00038437"/>
    </source>
</evidence>
<dbReference type="InterPro" id="IPR011545">
    <property type="entry name" value="DEAD/DEAH_box_helicase_dom"/>
</dbReference>
<evidence type="ECO:0000256" key="2">
    <source>
        <dbReference type="ARBA" id="ARBA00022801"/>
    </source>
</evidence>
<evidence type="ECO:0000256" key="4">
    <source>
        <dbReference type="ARBA" id="ARBA00022840"/>
    </source>
</evidence>
<dbReference type="GO" id="GO:0003724">
    <property type="term" value="F:RNA helicase activity"/>
    <property type="evidence" value="ECO:0007669"/>
    <property type="project" value="TreeGrafter"/>
</dbReference>
<dbReference type="GO" id="GO:0005829">
    <property type="term" value="C:cytosol"/>
    <property type="evidence" value="ECO:0007669"/>
    <property type="project" value="TreeGrafter"/>
</dbReference>
<accession>A0A7K3WW03</accession>
<keyword evidence="11" id="KW-1185">Reference proteome</keyword>
<feature type="region of interest" description="Disordered" evidence="7">
    <location>
        <begin position="404"/>
        <end position="433"/>
    </location>
</feature>
<dbReference type="CDD" id="cd18787">
    <property type="entry name" value="SF2_C_DEAD"/>
    <property type="match status" value="1"/>
</dbReference>
<organism evidence="10 11">
    <name type="scientific">Cryomorpha ignava</name>
    <dbReference type="NCBI Taxonomy" id="101383"/>
    <lineage>
        <taxon>Bacteria</taxon>
        <taxon>Pseudomonadati</taxon>
        <taxon>Bacteroidota</taxon>
        <taxon>Flavobacteriia</taxon>
        <taxon>Flavobacteriales</taxon>
        <taxon>Cryomorphaceae</taxon>
        <taxon>Cryomorpha</taxon>
    </lineage>
</organism>
<dbReference type="Pfam" id="PF00270">
    <property type="entry name" value="DEAD"/>
    <property type="match status" value="1"/>
</dbReference>
<dbReference type="PROSITE" id="PS51194">
    <property type="entry name" value="HELICASE_CTER"/>
    <property type="match status" value="1"/>
</dbReference>
<feature type="domain" description="Helicase C-terminal" evidence="9">
    <location>
        <begin position="230"/>
        <end position="378"/>
    </location>
</feature>
<name>A0A7K3WW03_9FLAO</name>
<dbReference type="PANTHER" id="PTHR47959">
    <property type="entry name" value="ATP-DEPENDENT RNA HELICASE RHLE-RELATED"/>
    <property type="match status" value="1"/>
</dbReference>
<dbReference type="GO" id="GO:0016787">
    <property type="term" value="F:hydrolase activity"/>
    <property type="evidence" value="ECO:0007669"/>
    <property type="project" value="UniProtKB-KW"/>
</dbReference>
<keyword evidence="4 6" id="KW-0067">ATP-binding</keyword>
<keyword evidence="2 6" id="KW-0378">Hydrolase</keyword>
<dbReference type="SUPFAM" id="SSF52540">
    <property type="entry name" value="P-loop containing nucleoside triphosphate hydrolases"/>
    <property type="match status" value="1"/>
</dbReference>
<comment type="caution">
    <text evidence="10">The sequence shown here is derived from an EMBL/GenBank/DDBJ whole genome shotgun (WGS) entry which is preliminary data.</text>
</comment>
<keyword evidence="3 6" id="KW-0347">Helicase</keyword>
<dbReference type="EMBL" id="JAAGVY010000070">
    <property type="protein sequence ID" value="NEN25696.1"/>
    <property type="molecule type" value="Genomic_DNA"/>
</dbReference>
<dbReference type="PROSITE" id="PS51192">
    <property type="entry name" value="HELICASE_ATP_BIND_1"/>
    <property type="match status" value="1"/>
</dbReference>
<proteinExistence type="inferred from homology"/>
<evidence type="ECO:0000259" key="8">
    <source>
        <dbReference type="PROSITE" id="PS51192"/>
    </source>
</evidence>
<dbReference type="InterPro" id="IPR044742">
    <property type="entry name" value="DEAD/DEAH_RhlB"/>
</dbReference>
<dbReference type="InterPro" id="IPR027417">
    <property type="entry name" value="P-loop_NTPase"/>
</dbReference>
<dbReference type="CDD" id="cd00268">
    <property type="entry name" value="DEADc"/>
    <property type="match status" value="1"/>
</dbReference>
<dbReference type="InterPro" id="IPR001650">
    <property type="entry name" value="Helicase_C-like"/>
</dbReference>
<dbReference type="GO" id="GO:0003676">
    <property type="term" value="F:nucleic acid binding"/>
    <property type="evidence" value="ECO:0007669"/>
    <property type="project" value="InterPro"/>
</dbReference>
<gene>
    <name evidence="10" type="ORF">G3O08_19585</name>
</gene>
<comment type="similarity">
    <text evidence="5 6">Belongs to the DEAD box helicase family.</text>
</comment>
<evidence type="ECO:0000256" key="1">
    <source>
        <dbReference type="ARBA" id="ARBA00022741"/>
    </source>
</evidence>
<dbReference type="SMART" id="SM00490">
    <property type="entry name" value="HELICc"/>
    <property type="match status" value="1"/>
</dbReference>
<sequence>MESGFRSLNVTRQFTDALDAMGLVKPTDIQEKAIVPAMSGQDVLGIAQTGSGKTLAYLLPLVLKVKYAKEMHPRAVILAPSKELVVQIHRVLELLTANTDIRSVCLYGGVGKKEQVAMIEKGVDIVVSTPGRFIDLYSFGHIFTRQIKTLVLDEADRMMEMGFMPQLRQMLEIIPVKRQNLLFSATFPERVERLAAEFLEFPTRVESEDRQKPVKEVVQEWYPVLNFRSKLNLLLHLLKDESWNRLIIFCSTKDAAERVSKLLDRREAGTVRVLHSNKGQNTRINALDDFRKGEVRILVTTDVTSRGIDVDNVSHVINFELPKVPEDYLHRIGRTARINREGVAISFVNQLERFYLQKIEEYIGSEIAQTPFPEEVEQGTFLPGEKQAMAKEIDYFKRKADPEFKGAFQERKRKGIGSSKQKKQNTRSGKKKR</sequence>
<evidence type="ECO:0000313" key="11">
    <source>
        <dbReference type="Proteomes" id="UP000486602"/>
    </source>
</evidence>
<dbReference type="InterPro" id="IPR000629">
    <property type="entry name" value="RNA-helicase_DEAD-box_CS"/>
</dbReference>
<dbReference type="InterPro" id="IPR014001">
    <property type="entry name" value="Helicase_ATP-bd"/>
</dbReference>
<dbReference type="Pfam" id="PF00271">
    <property type="entry name" value="Helicase_C"/>
    <property type="match status" value="1"/>
</dbReference>
<dbReference type="PROSITE" id="PS00039">
    <property type="entry name" value="DEAD_ATP_HELICASE"/>
    <property type="match status" value="1"/>
</dbReference>
<reference evidence="10 11" key="1">
    <citation type="submission" date="2020-02" db="EMBL/GenBank/DDBJ databases">
        <title>Out from the shadows clarifying the taxonomy of the family Cryomorphaceae and related taxa by utilizing the GTDB taxonomic framework.</title>
        <authorList>
            <person name="Bowman J.P."/>
        </authorList>
    </citation>
    <scope>NUCLEOTIDE SEQUENCE [LARGE SCALE GENOMIC DNA]</scope>
    <source>
        <strain evidence="10 11">QSSC 1-22</strain>
    </source>
</reference>